<dbReference type="GO" id="GO:0046872">
    <property type="term" value="F:metal ion binding"/>
    <property type="evidence" value="ECO:0007669"/>
    <property type="project" value="UniProtKB-KW"/>
</dbReference>
<dbReference type="Pfam" id="PF01074">
    <property type="entry name" value="Glyco_hydro_38N"/>
    <property type="match status" value="1"/>
</dbReference>
<evidence type="ECO:0000256" key="1">
    <source>
        <dbReference type="ARBA" id="ARBA00000365"/>
    </source>
</evidence>
<dbReference type="InterPro" id="IPR011013">
    <property type="entry name" value="Gal_mutarotase_sf_dom"/>
</dbReference>
<dbReference type="Proteomes" id="UP000654370">
    <property type="component" value="Unassembled WGS sequence"/>
</dbReference>
<dbReference type="InterPro" id="IPR037094">
    <property type="entry name" value="Glyco_hydro_38_cen_sf"/>
</dbReference>
<feature type="domain" description="Glycoside hydrolase family 38 central" evidence="9">
    <location>
        <begin position="524"/>
        <end position="603"/>
    </location>
</feature>
<dbReference type="SUPFAM" id="SSF74650">
    <property type="entry name" value="Galactose mutarotase-like"/>
    <property type="match status" value="1"/>
</dbReference>
<dbReference type="PANTHER" id="PTHR46017">
    <property type="entry name" value="ALPHA-MANNOSIDASE 2C1"/>
    <property type="match status" value="1"/>
</dbReference>
<dbReference type="AlphaFoldDB" id="A0A8H7PDL5"/>
<dbReference type="InterPro" id="IPR041147">
    <property type="entry name" value="GH38_C"/>
</dbReference>
<dbReference type="EC" id="3.2.1.24" evidence="3"/>
<dbReference type="EMBL" id="JAEPQZ010000018">
    <property type="protein sequence ID" value="KAG2171948.1"/>
    <property type="molecule type" value="Genomic_DNA"/>
</dbReference>
<evidence type="ECO:0000256" key="8">
    <source>
        <dbReference type="ARBA" id="ARBA00071615"/>
    </source>
</evidence>
<dbReference type="Pfam" id="PF09261">
    <property type="entry name" value="Alpha-mann_mid"/>
    <property type="match status" value="1"/>
</dbReference>
<keyword evidence="6" id="KW-0326">Glycosidase</keyword>
<protein>
    <recommendedName>
        <fullName evidence="8">Alpha-mannosidase</fullName>
        <ecNumber evidence="3">3.2.1.24</ecNumber>
    </recommendedName>
</protein>
<dbReference type="GO" id="GO:0009313">
    <property type="term" value="P:oligosaccharide catabolic process"/>
    <property type="evidence" value="ECO:0007669"/>
    <property type="project" value="TreeGrafter"/>
</dbReference>
<dbReference type="GO" id="GO:0006013">
    <property type="term" value="P:mannose metabolic process"/>
    <property type="evidence" value="ECO:0007669"/>
    <property type="project" value="InterPro"/>
</dbReference>
<dbReference type="OrthoDB" id="10261055at2759"/>
<dbReference type="FunFam" id="2.70.98.30:FF:000001">
    <property type="entry name" value="alpha-mannosidase 2C1 isoform X2"/>
    <property type="match status" value="1"/>
</dbReference>
<evidence type="ECO:0000256" key="7">
    <source>
        <dbReference type="ARBA" id="ARBA00054985"/>
    </source>
</evidence>
<dbReference type="GO" id="GO:0000329">
    <property type="term" value="C:fungal-type vacuole membrane"/>
    <property type="evidence" value="ECO:0007669"/>
    <property type="project" value="TreeGrafter"/>
</dbReference>
<evidence type="ECO:0000256" key="2">
    <source>
        <dbReference type="ARBA" id="ARBA00009792"/>
    </source>
</evidence>
<keyword evidence="5" id="KW-0378">Hydrolase</keyword>
<dbReference type="Pfam" id="PF07748">
    <property type="entry name" value="Glyco_hydro_38C"/>
    <property type="match status" value="1"/>
</dbReference>
<evidence type="ECO:0000259" key="9">
    <source>
        <dbReference type="SMART" id="SM00872"/>
    </source>
</evidence>
<reference evidence="10" key="1">
    <citation type="submission" date="2020-12" db="EMBL/GenBank/DDBJ databases">
        <title>Metabolic potential, ecology and presence of endohyphal bacteria is reflected in genomic diversity of Mucoromycotina.</title>
        <authorList>
            <person name="Muszewska A."/>
            <person name="Okrasinska A."/>
            <person name="Steczkiewicz K."/>
            <person name="Drgas O."/>
            <person name="Orlowska M."/>
            <person name="Perlinska-Lenart U."/>
            <person name="Aleksandrzak-Piekarczyk T."/>
            <person name="Szatraj K."/>
            <person name="Zielenkiewicz U."/>
            <person name="Pilsyk S."/>
            <person name="Malc E."/>
            <person name="Mieczkowski P."/>
            <person name="Kruszewska J.S."/>
            <person name="Biernat P."/>
            <person name="Pawlowska J."/>
        </authorList>
    </citation>
    <scope>NUCLEOTIDE SEQUENCE</scope>
    <source>
        <strain evidence="10">WA0000067209</strain>
    </source>
</reference>
<dbReference type="Gene3D" id="2.70.98.30">
    <property type="entry name" value="Golgi alpha-mannosidase II, domain 4"/>
    <property type="match status" value="1"/>
</dbReference>
<comment type="catalytic activity">
    <reaction evidence="1">
        <text>Hydrolysis of terminal, non-reducing alpha-D-mannose residues in alpha-D-mannosides.</text>
        <dbReference type="EC" id="3.2.1.24"/>
    </reaction>
</comment>
<dbReference type="InterPro" id="IPR028995">
    <property type="entry name" value="Glyco_hydro_57/38_cen_sf"/>
</dbReference>
<dbReference type="FunFam" id="3.20.110.10:FF:000002">
    <property type="entry name" value="alpha-mannosidase 2C1 isoform X1"/>
    <property type="match status" value="1"/>
</dbReference>
<evidence type="ECO:0000256" key="4">
    <source>
        <dbReference type="ARBA" id="ARBA00022723"/>
    </source>
</evidence>
<dbReference type="Gene3D" id="3.20.110.10">
    <property type="entry name" value="Glycoside hydrolase 38, N terminal domain"/>
    <property type="match status" value="1"/>
</dbReference>
<evidence type="ECO:0000256" key="3">
    <source>
        <dbReference type="ARBA" id="ARBA00012752"/>
    </source>
</evidence>
<dbReference type="FunFam" id="1.20.1270.50:FF:000004">
    <property type="entry name" value="alpha-mannosidase 2C1 isoform X1"/>
    <property type="match status" value="1"/>
</dbReference>
<dbReference type="SUPFAM" id="SSF88688">
    <property type="entry name" value="Families 57/38 glycoside transferase middle domain"/>
    <property type="match status" value="1"/>
</dbReference>
<dbReference type="InterPro" id="IPR027291">
    <property type="entry name" value="Glyco_hydro_38_N_sf"/>
</dbReference>
<dbReference type="Pfam" id="PF22907">
    <property type="entry name" value="Ams1-like_1st"/>
    <property type="match status" value="1"/>
</dbReference>
<evidence type="ECO:0000256" key="5">
    <source>
        <dbReference type="ARBA" id="ARBA00022801"/>
    </source>
</evidence>
<proteinExistence type="inferred from homology"/>
<dbReference type="GO" id="GO:0004559">
    <property type="term" value="F:alpha-mannosidase activity"/>
    <property type="evidence" value="ECO:0007669"/>
    <property type="project" value="UniProtKB-EC"/>
</dbReference>
<comment type="caution">
    <text evidence="10">The sequence shown here is derived from an EMBL/GenBank/DDBJ whole genome shotgun (WGS) entry which is preliminary data.</text>
</comment>
<dbReference type="InterPro" id="IPR015341">
    <property type="entry name" value="Glyco_hydro_38_cen"/>
</dbReference>
<dbReference type="InterPro" id="IPR011682">
    <property type="entry name" value="Glyco_hydro_38_C"/>
</dbReference>
<dbReference type="Pfam" id="PF17677">
    <property type="entry name" value="Glyco_hydro38C2"/>
    <property type="match status" value="1"/>
</dbReference>
<accession>A0A8H7PDL5</accession>
<dbReference type="Gene3D" id="2.60.40.2220">
    <property type="match status" value="1"/>
</dbReference>
<name>A0A8H7PDL5_MORIS</name>
<sequence>MAQQPRSTPKVPRGITLSRIQNFIFNGQFESMGLSSQLWKLRRGGDPTVNLSAYSVPDLKRISFKASEATSHKFKPTGPNQESFGPSWSTHWFNVKLKIPKEMAGEQVLFQWKMGCEAMIWSTDGEPLQGLSEQERFEYLIAEKAVAGTEYELYIEAACNGISGVGDGAMVPDPNRYYSIAVADLVVRNQVAFDLYYDMIIIRGIASDGHEESQRARDALYVANEVINTYVVGSVDSMKACRKLTTAFLQQANSKGQHRVTAVGNCHIDTAWLWPYEETKRKVARSWSSQLRLMEKYPSYVFTASQAQQYEWLSMYYPSVFKQVQEKCKSGQWEVIGGSWVEHDTNMPSGEALGRQMVLGQRYFEKHFNTRTKVFWLPDSFGYSGQLPQVLKQSGIDYFFTQKLSWNNINKFPHTTFWWTGIDNSKVLAHLPPADTYVGQVNTDELYKCISNHKDIDLSNESLLAFGHGDGGGGPTYGMLERLQRLGDVSDLPQCKPGTVSEFFERIHKTSKPLNAYKGELYFELHRGTYTTQALVKKGNRKGEFLLRDLEFLAAIAEVKSDNYQYPGQEIENMWKLVCLNQFHDCLPGSAIEIAYDDVHKFHRQVAATSILLRHKAQTALLGKVSSDDEKDLVIFNTLAWDRADVVQIPRKGNEKIIGQATADADTGYVAVQSSAMGITIVKEEKENVHPVKVHSTSSGNTVLENQYLFAEFDQHGRLCQLLDKEADRQLVPEDACGNVFQLYEDVPGYWDAWDVEIYHLQKGREIQGSSVKIHEEGPLVASFIVDKQISHESWIRQTVSLNAFSRRIEFDTEVEWHESHQFLKVEFNWDIVSDHATYEIQYGAIQRPNHYNTTLDSARFEVCGHKFADLSDAGYGVALLNDCKYGYATHGKAQRLSLLRSPKGPDAHADMGHHTFKYAIYPHTGHFHASDVVQQAYEFNVPLLPRFAPAGHAQREPYFRINGSKNLILDWVKKAEDSDCVIVRVYEAYGGRSVGTLQTPLPVSKAARSNFLEDDTEDYFEIQDNSIKLALDAFQVLTIKLHLKH</sequence>
<evidence type="ECO:0000313" key="11">
    <source>
        <dbReference type="Proteomes" id="UP000654370"/>
    </source>
</evidence>
<dbReference type="InterPro" id="IPR011330">
    <property type="entry name" value="Glyco_hydro/deAcase_b/a-brl"/>
</dbReference>
<keyword evidence="11" id="KW-1185">Reference proteome</keyword>
<dbReference type="InterPro" id="IPR054723">
    <property type="entry name" value="Ams1-like_N"/>
</dbReference>
<dbReference type="GO" id="GO:0030246">
    <property type="term" value="F:carbohydrate binding"/>
    <property type="evidence" value="ECO:0007669"/>
    <property type="project" value="InterPro"/>
</dbReference>
<comment type="similarity">
    <text evidence="2">Belongs to the glycosyl hydrolase 38 family.</text>
</comment>
<dbReference type="Gene3D" id="1.20.1270.50">
    <property type="entry name" value="Glycoside hydrolase family 38, central domain"/>
    <property type="match status" value="1"/>
</dbReference>
<evidence type="ECO:0000256" key="6">
    <source>
        <dbReference type="ARBA" id="ARBA00023295"/>
    </source>
</evidence>
<dbReference type="PANTHER" id="PTHR46017:SF1">
    <property type="entry name" value="ALPHA-MANNOSIDASE 2C1"/>
    <property type="match status" value="1"/>
</dbReference>
<dbReference type="SMART" id="SM00872">
    <property type="entry name" value="Alpha-mann_mid"/>
    <property type="match status" value="1"/>
</dbReference>
<comment type="function">
    <text evidence="7">Degrades free oligosaccharides in the vacuole.</text>
</comment>
<dbReference type="SUPFAM" id="SSF88713">
    <property type="entry name" value="Glycoside hydrolase/deacetylase"/>
    <property type="match status" value="1"/>
</dbReference>
<keyword evidence="4" id="KW-0479">Metal-binding</keyword>
<organism evidence="10 11">
    <name type="scientific">Mortierella isabellina</name>
    <name type="common">Filamentous fungus</name>
    <name type="synonym">Umbelopsis isabellina</name>
    <dbReference type="NCBI Taxonomy" id="91625"/>
    <lineage>
        <taxon>Eukaryota</taxon>
        <taxon>Fungi</taxon>
        <taxon>Fungi incertae sedis</taxon>
        <taxon>Mucoromycota</taxon>
        <taxon>Mucoromycotina</taxon>
        <taxon>Umbelopsidomycetes</taxon>
        <taxon>Umbelopsidales</taxon>
        <taxon>Umbelopsidaceae</taxon>
        <taxon>Umbelopsis</taxon>
    </lineage>
</organism>
<dbReference type="InterPro" id="IPR000602">
    <property type="entry name" value="Glyco_hydro_38_N"/>
</dbReference>
<gene>
    <name evidence="10" type="ORF">INT43_001424</name>
</gene>
<evidence type="ECO:0000313" key="10">
    <source>
        <dbReference type="EMBL" id="KAG2171948.1"/>
    </source>
</evidence>